<sequence length="349" mass="39976">MKKKKNQSSRYSTFEYSGAYPEESNPPPPEAQDREDQETILGLIASLHLNSDYSDLTIICKDKILSAHKLVVYQTLISDDDLQETEHPIRLTEKDPILIEKILEFLYTGNYTAPSPTKTSETTQADSGDVPVMDKWPAEEPSWEHQPENDVTNEVKAHLGEHFTETVTRTLENTPEALVPRLQMNENPASINEFHPEYASKEGDKGGLTEPIVDSLADCHPCYFHVRMYGEADYFMIDDLKSKAGVHFCASFMTSPERESFTDTIEELYSTRANYQELRQLAIEMLVANLPNLRNRPTPVITSELMKSIPNFTYDLFQATLDKYVREPSDMEGNPSYMESDYWSRSKRY</sequence>
<evidence type="ECO:0000313" key="3">
    <source>
        <dbReference type="EMBL" id="KAJ6045254.1"/>
    </source>
</evidence>
<dbReference type="SUPFAM" id="SSF54695">
    <property type="entry name" value="POZ domain"/>
    <property type="match status" value="1"/>
</dbReference>
<gene>
    <name evidence="3" type="ORF">N7460_006609</name>
</gene>
<dbReference type="CDD" id="cd18186">
    <property type="entry name" value="BTB_POZ_ZBTB_KLHL-like"/>
    <property type="match status" value="1"/>
</dbReference>
<keyword evidence="4" id="KW-1185">Reference proteome</keyword>
<dbReference type="PANTHER" id="PTHR47843">
    <property type="entry name" value="BTB DOMAIN-CONTAINING PROTEIN-RELATED"/>
    <property type="match status" value="1"/>
</dbReference>
<dbReference type="PROSITE" id="PS50097">
    <property type="entry name" value="BTB"/>
    <property type="match status" value="1"/>
</dbReference>
<dbReference type="EMBL" id="JAQJZL010000004">
    <property type="protein sequence ID" value="KAJ6045254.1"/>
    <property type="molecule type" value="Genomic_DNA"/>
</dbReference>
<comment type="caution">
    <text evidence="3">The sequence shown here is derived from an EMBL/GenBank/DDBJ whole genome shotgun (WGS) entry which is preliminary data.</text>
</comment>
<dbReference type="InterPro" id="IPR000210">
    <property type="entry name" value="BTB/POZ_dom"/>
</dbReference>
<proteinExistence type="predicted"/>
<evidence type="ECO:0000313" key="4">
    <source>
        <dbReference type="Proteomes" id="UP001219568"/>
    </source>
</evidence>
<reference evidence="3" key="1">
    <citation type="journal article" date="2023" name="IMA Fungus">
        <title>Comparative genomic study of the Penicillium genus elucidates a diverse pangenome and 15 lateral gene transfer events.</title>
        <authorList>
            <person name="Petersen C."/>
            <person name="Sorensen T."/>
            <person name="Nielsen M.R."/>
            <person name="Sondergaard T.E."/>
            <person name="Sorensen J.L."/>
            <person name="Fitzpatrick D.A."/>
            <person name="Frisvad J.C."/>
            <person name="Nielsen K.L."/>
        </authorList>
    </citation>
    <scope>NUCLEOTIDE SEQUENCE</scope>
    <source>
        <strain evidence="3">IBT 15450</strain>
    </source>
</reference>
<dbReference type="Gene3D" id="3.30.710.10">
    <property type="entry name" value="Potassium Channel Kv1.1, Chain A"/>
    <property type="match status" value="1"/>
</dbReference>
<feature type="region of interest" description="Disordered" evidence="1">
    <location>
        <begin position="328"/>
        <end position="349"/>
    </location>
</feature>
<feature type="domain" description="BTB" evidence="2">
    <location>
        <begin position="54"/>
        <end position="115"/>
    </location>
</feature>
<feature type="region of interest" description="Disordered" evidence="1">
    <location>
        <begin position="1"/>
        <end position="35"/>
    </location>
</feature>
<reference evidence="3" key="2">
    <citation type="submission" date="2023-01" db="EMBL/GenBank/DDBJ databases">
        <authorList>
            <person name="Petersen C."/>
        </authorList>
    </citation>
    <scope>NUCLEOTIDE SEQUENCE</scope>
    <source>
        <strain evidence="3">IBT 15450</strain>
    </source>
</reference>
<dbReference type="PANTHER" id="PTHR47843:SF5">
    <property type="entry name" value="BTB_POZ DOMAIN PROTEIN"/>
    <property type="match status" value="1"/>
</dbReference>
<dbReference type="InterPro" id="IPR011333">
    <property type="entry name" value="SKP1/BTB/POZ_sf"/>
</dbReference>
<dbReference type="AlphaFoldDB" id="A0AAD6IHU1"/>
<organism evidence="3 4">
    <name type="scientific">Penicillium canescens</name>
    <dbReference type="NCBI Taxonomy" id="5083"/>
    <lineage>
        <taxon>Eukaryota</taxon>
        <taxon>Fungi</taxon>
        <taxon>Dikarya</taxon>
        <taxon>Ascomycota</taxon>
        <taxon>Pezizomycotina</taxon>
        <taxon>Eurotiomycetes</taxon>
        <taxon>Eurotiomycetidae</taxon>
        <taxon>Eurotiales</taxon>
        <taxon>Aspergillaceae</taxon>
        <taxon>Penicillium</taxon>
    </lineage>
</organism>
<name>A0AAD6IHU1_PENCN</name>
<accession>A0AAD6IHU1</accession>
<protein>
    <recommendedName>
        <fullName evidence="2">BTB domain-containing protein</fullName>
    </recommendedName>
</protein>
<evidence type="ECO:0000259" key="2">
    <source>
        <dbReference type="PROSITE" id="PS50097"/>
    </source>
</evidence>
<dbReference type="Proteomes" id="UP001219568">
    <property type="component" value="Unassembled WGS sequence"/>
</dbReference>
<evidence type="ECO:0000256" key="1">
    <source>
        <dbReference type="SAM" id="MobiDB-lite"/>
    </source>
</evidence>